<keyword evidence="3" id="KW-1185">Reference proteome</keyword>
<dbReference type="OrthoDB" id="6025219at2"/>
<feature type="coiled-coil region" evidence="1">
    <location>
        <begin position="7"/>
        <end position="34"/>
    </location>
</feature>
<reference evidence="2 3" key="1">
    <citation type="submission" date="2019-06" db="EMBL/GenBank/DDBJ databases">
        <title>Thermomonas aquatica sp. nov., isolated from an industrial wastewater treatment plant.</title>
        <authorList>
            <person name="Jeon J.H."/>
            <person name="Park D.-S."/>
        </authorList>
    </citation>
    <scope>NUCLEOTIDE SEQUENCE [LARGE SCALE GENOMIC DNA]</scope>
    <source>
        <strain evidence="2 3">SY21</strain>
    </source>
</reference>
<name>A0A5B7ZUZ1_9GAMM</name>
<protein>
    <submittedName>
        <fullName evidence="2">Uncharacterized protein</fullName>
    </submittedName>
</protein>
<dbReference type="RefSeq" id="WP_139717730.1">
    <property type="nucleotide sequence ID" value="NZ_CP040871.1"/>
</dbReference>
<dbReference type="KEGG" id="thes:FHQ07_14095"/>
<keyword evidence="1" id="KW-0175">Coiled coil</keyword>
<sequence length="82" mass="9724">MPQSERRKDEHHRAREMRAELNEAQQETLDALERYGWSLKFIRHPLFQPSIPVVFDGDRKTFGVLEADGTLNEHPPFEIRHD</sequence>
<proteinExistence type="predicted"/>
<evidence type="ECO:0000313" key="2">
    <source>
        <dbReference type="EMBL" id="QDA58356.1"/>
    </source>
</evidence>
<accession>A0A5B7ZUZ1</accession>
<dbReference type="EMBL" id="CP040871">
    <property type="protein sequence ID" value="QDA58356.1"/>
    <property type="molecule type" value="Genomic_DNA"/>
</dbReference>
<evidence type="ECO:0000256" key="1">
    <source>
        <dbReference type="SAM" id="Coils"/>
    </source>
</evidence>
<dbReference type="Proteomes" id="UP000308149">
    <property type="component" value="Chromosome"/>
</dbReference>
<gene>
    <name evidence="2" type="ORF">FHQ07_14095</name>
</gene>
<evidence type="ECO:0000313" key="3">
    <source>
        <dbReference type="Proteomes" id="UP000308149"/>
    </source>
</evidence>
<dbReference type="AlphaFoldDB" id="A0A5B7ZUZ1"/>
<organism evidence="2 3">
    <name type="scientific">Thermomonas aquatica</name>
    <dbReference type="NCBI Taxonomy" id="2202149"/>
    <lineage>
        <taxon>Bacteria</taxon>
        <taxon>Pseudomonadati</taxon>
        <taxon>Pseudomonadota</taxon>
        <taxon>Gammaproteobacteria</taxon>
        <taxon>Lysobacterales</taxon>
        <taxon>Lysobacteraceae</taxon>
        <taxon>Thermomonas</taxon>
    </lineage>
</organism>